<evidence type="ECO:0000256" key="3">
    <source>
        <dbReference type="SAM" id="SignalP"/>
    </source>
</evidence>
<accession>A0A7J0BIJ1</accession>
<keyword evidence="2 3" id="KW-0732">Signal</keyword>
<gene>
    <name evidence="4" type="ORF">DSM101010T_17430</name>
</gene>
<dbReference type="GO" id="GO:0120010">
    <property type="term" value="P:intermembrane phospholipid transfer"/>
    <property type="evidence" value="ECO:0007669"/>
    <property type="project" value="TreeGrafter"/>
</dbReference>
<dbReference type="PANTHER" id="PTHR30035">
    <property type="entry name" value="LIPOPROTEIN VACJ-RELATED"/>
    <property type="match status" value="1"/>
</dbReference>
<dbReference type="Proteomes" id="UP000503840">
    <property type="component" value="Unassembled WGS sequence"/>
</dbReference>
<evidence type="ECO:0000256" key="2">
    <source>
        <dbReference type="ARBA" id="ARBA00022729"/>
    </source>
</evidence>
<dbReference type="InterPro" id="IPR007428">
    <property type="entry name" value="MlaA"/>
</dbReference>
<evidence type="ECO:0000313" key="4">
    <source>
        <dbReference type="EMBL" id="GFM33378.1"/>
    </source>
</evidence>
<comment type="caution">
    <text evidence="4">The sequence shown here is derived from an EMBL/GenBank/DDBJ whole genome shotgun (WGS) entry which is preliminary data.</text>
</comment>
<dbReference type="RefSeq" id="WP_174405045.1">
    <property type="nucleotide sequence ID" value="NZ_BLVO01000013.1"/>
</dbReference>
<evidence type="ECO:0000313" key="5">
    <source>
        <dbReference type="Proteomes" id="UP000503840"/>
    </source>
</evidence>
<proteinExistence type="inferred from homology"/>
<dbReference type="GO" id="GO:0016020">
    <property type="term" value="C:membrane"/>
    <property type="evidence" value="ECO:0007669"/>
    <property type="project" value="InterPro"/>
</dbReference>
<reference evidence="4 5" key="1">
    <citation type="submission" date="2020-05" db="EMBL/GenBank/DDBJ databases">
        <title>Draft genome sequence of Desulfovibrio sp. strain HN2T.</title>
        <authorList>
            <person name="Ueno A."/>
            <person name="Tamazawa S."/>
            <person name="Tamamura S."/>
            <person name="Murakami T."/>
            <person name="Kiyama T."/>
            <person name="Inomata H."/>
            <person name="Amano Y."/>
            <person name="Miyakawa K."/>
            <person name="Tamaki H."/>
            <person name="Naganuma T."/>
            <person name="Kaneko K."/>
        </authorList>
    </citation>
    <scope>NUCLEOTIDE SEQUENCE [LARGE SCALE GENOMIC DNA]</scope>
    <source>
        <strain evidence="4 5">HN2</strain>
    </source>
</reference>
<organism evidence="4 5">
    <name type="scientific">Desulfovibrio subterraneus</name>
    <dbReference type="NCBI Taxonomy" id="2718620"/>
    <lineage>
        <taxon>Bacteria</taxon>
        <taxon>Pseudomonadati</taxon>
        <taxon>Thermodesulfobacteriota</taxon>
        <taxon>Desulfovibrionia</taxon>
        <taxon>Desulfovibrionales</taxon>
        <taxon>Desulfovibrionaceae</taxon>
        <taxon>Desulfovibrio</taxon>
    </lineage>
</organism>
<dbReference type="EMBL" id="BLVO01000013">
    <property type="protein sequence ID" value="GFM33378.1"/>
    <property type="molecule type" value="Genomic_DNA"/>
</dbReference>
<keyword evidence="5" id="KW-1185">Reference proteome</keyword>
<dbReference type="Pfam" id="PF04333">
    <property type="entry name" value="MlaA"/>
    <property type="match status" value="1"/>
</dbReference>
<comment type="similarity">
    <text evidence="1">Belongs to the MlaA family.</text>
</comment>
<name>A0A7J0BIJ1_9BACT</name>
<dbReference type="AlphaFoldDB" id="A0A7J0BIJ1"/>
<dbReference type="PRINTS" id="PR01805">
    <property type="entry name" value="VACJLIPOPROT"/>
</dbReference>
<feature type="signal peptide" evidence="3">
    <location>
        <begin position="1"/>
        <end position="23"/>
    </location>
</feature>
<dbReference type="PANTHER" id="PTHR30035:SF3">
    <property type="entry name" value="INTERMEMBRANE PHOSPHOLIPID TRANSPORT SYSTEM LIPOPROTEIN MLAA"/>
    <property type="match status" value="1"/>
</dbReference>
<sequence>MKLFAKLLIAAGFIALTAHPAFADRNAALAYSAPEYPADMYVVASSAQKQEPVYSRNTGLKTFDDDAEYSFDNNYEVNDPFEGWNRFWFGFNDVLYVDVLKPLHKGYSAVTPWELRAGVSNFFHNLLYPVRFVSCMLQGKFAEASVESARFVVNTTAGFGGLMNPAKENKPLIKISDDEEDMGQTLGVWGFGEGFYLVWPFLGPSSLRDTAGLTGDYFLNPVSYVTPWTASTGLKSYNEFNSFDRQLADYEELKKAAVEPYTAIRNAYVQSRRSRVAR</sequence>
<protein>
    <submittedName>
        <fullName evidence="4">ABC transporter</fullName>
    </submittedName>
</protein>
<evidence type="ECO:0000256" key="1">
    <source>
        <dbReference type="ARBA" id="ARBA00010634"/>
    </source>
</evidence>
<feature type="chain" id="PRO_5029726406" evidence="3">
    <location>
        <begin position="24"/>
        <end position="278"/>
    </location>
</feature>